<evidence type="ECO:0000313" key="3">
    <source>
        <dbReference type="Proteomes" id="UP001212997"/>
    </source>
</evidence>
<dbReference type="Proteomes" id="UP001212997">
    <property type="component" value="Unassembled WGS sequence"/>
</dbReference>
<dbReference type="EMBL" id="JANAWD010000148">
    <property type="protein sequence ID" value="KAJ3485591.1"/>
    <property type="molecule type" value="Genomic_DNA"/>
</dbReference>
<comment type="caution">
    <text evidence="2">The sequence shown here is derived from an EMBL/GenBank/DDBJ whole genome shotgun (WGS) entry which is preliminary data.</text>
</comment>
<gene>
    <name evidence="2" type="ORF">NLI96_g4839</name>
</gene>
<proteinExistence type="predicted"/>
<protein>
    <submittedName>
        <fullName evidence="2">Uncharacterized protein</fullName>
    </submittedName>
</protein>
<dbReference type="AlphaFoldDB" id="A0AAD5V6E3"/>
<evidence type="ECO:0000256" key="1">
    <source>
        <dbReference type="SAM" id="MobiDB-lite"/>
    </source>
</evidence>
<organism evidence="2 3">
    <name type="scientific">Meripilus lineatus</name>
    <dbReference type="NCBI Taxonomy" id="2056292"/>
    <lineage>
        <taxon>Eukaryota</taxon>
        <taxon>Fungi</taxon>
        <taxon>Dikarya</taxon>
        <taxon>Basidiomycota</taxon>
        <taxon>Agaricomycotina</taxon>
        <taxon>Agaricomycetes</taxon>
        <taxon>Polyporales</taxon>
        <taxon>Meripilaceae</taxon>
        <taxon>Meripilus</taxon>
    </lineage>
</organism>
<keyword evidence="3" id="KW-1185">Reference proteome</keyword>
<accession>A0AAD5V6E3</accession>
<sequence>MFTPPPSPAPPRPPRYTHTDHHTAEQQPPSTETKSTSTPASSSLSLAIAHLPITNPPPHHHHHNPPLRLRLSIITSIIILILNPQRNLSIPFILSIHLRLTRLFLPNETESPNIPSTPSNPVPSTVRYHPLAKLLDSQLSKFLFEYYAGGVV</sequence>
<name>A0AAD5V6E3_9APHY</name>
<feature type="region of interest" description="Disordered" evidence="1">
    <location>
        <begin position="1"/>
        <end position="41"/>
    </location>
</feature>
<reference evidence="2" key="1">
    <citation type="submission" date="2022-07" db="EMBL/GenBank/DDBJ databases">
        <title>Genome Sequence of Physisporinus lineatus.</title>
        <authorList>
            <person name="Buettner E."/>
        </authorList>
    </citation>
    <scope>NUCLEOTIDE SEQUENCE</scope>
    <source>
        <strain evidence="2">VT162</strain>
    </source>
</reference>
<evidence type="ECO:0000313" key="2">
    <source>
        <dbReference type="EMBL" id="KAJ3485591.1"/>
    </source>
</evidence>
<feature type="compositionally biased region" description="Low complexity" evidence="1">
    <location>
        <begin position="28"/>
        <end position="41"/>
    </location>
</feature>
<feature type="compositionally biased region" description="Pro residues" evidence="1">
    <location>
        <begin position="1"/>
        <end position="14"/>
    </location>
</feature>